<sequence length="143" mass="15371">MNLKFTDVYLQTATKILVFIIMTFSIYVLFAGHHNPGGGFIGGLITASALVLLYVAFDLQTVREVIPVDFKKLAAAGVLIAVLTGVGSLVLGVPFLSQTFNYFDLPFLGKTELATALIFDLGVYMCVVGTTLTIITSISEDDI</sequence>
<comment type="caution">
    <text evidence="9">The sequence shown here is derived from an EMBL/GenBank/DDBJ whole genome shotgun (WGS) entry which is preliminary data.</text>
</comment>
<accession>A0ABW1V736</accession>
<comment type="similarity">
    <text evidence="2">Belongs to the CPA3 antiporters (TC 2.A.63) subunit B family.</text>
</comment>
<comment type="subcellular location">
    <subcellularLocation>
        <location evidence="1">Cell membrane</location>
        <topology evidence="1">Multi-pass membrane protein</topology>
    </subcellularLocation>
</comment>
<dbReference type="NCBIfam" id="NF009223">
    <property type="entry name" value="PRK12573.1"/>
    <property type="match status" value="1"/>
</dbReference>
<feature type="transmembrane region" description="Helical" evidence="7">
    <location>
        <begin position="38"/>
        <end position="57"/>
    </location>
</feature>
<evidence type="ECO:0000259" key="8">
    <source>
        <dbReference type="Pfam" id="PF04039"/>
    </source>
</evidence>
<evidence type="ECO:0000256" key="2">
    <source>
        <dbReference type="ARBA" id="ARBA00009425"/>
    </source>
</evidence>
<dbReference type="InterPro" id="IPR050622">
    <property type="entry name" value="CPA3_antiporter_subunitB"/>
</dbReference>
<feature type="transmembrane region" description="Helical" evidence="7">
    <location>
        <begin position="12"/>
        <end position="32"/>
    </location>
</feature>
<protein>
    <submittedName>
        <fullName evidence="9">Na(+)/H(+) antiporter subunit B</fullName>
    </submittedName>
</protein>
<dbReference type="PANTHER" id="PTHR33932">
    <property type="entry name" value="NA(+)/H(+) ANTIPORTER SUBUNIT B"/>
    <property type="match status" value="1"/>
</dbReference>
<keyword evidence="10" id="KW-1185">Reference proteome</keyword>
<dbReference type="Pfam" id="PF04039">
    <property type="entry name" value="MnhB"/>
    <property type="match status" value="1"/>
</dbReference>
<dbReference type="EMBL" id="JBHSTE010000004">
    <property type="protein sequence ID" value="MFC6333587.1"/>
    <property type="molecule type" value="Genomic_DNA"/>
</dbReference>
<feature type="domain" description="Na+/H+ antiporter MnhB subunit-related protein" evidence="8">
    <location>
        <begin position="10"/>
        <end position="133"/>
    </location>
</feature>
<evidence type="ECO:0000256" key="7">
    <source>
        <dbReference type="SAM" id="Phobius"/>
    </source>
</evidence>
<dbReference type="Proteomes" id="UP001596233">
    <property type="component" value="Unassembled WGS sequence"/>
</dbReference>
<evidence type="ECO:0000313" key="9">
    <source>
        <dbReference type="EMBL" id="MFC6333587.1"/>
    </source>
</evidence>
<gene>
    <name evidence="9" type="ORF">ACFP56_13240</name>
</gene>
<keyword evidence="3" id="KW-1003">Cell membrane</keyword>
<reference evidence="10" key="1">
    <citation type="journal article" date="2019" name="Int. J. Syst. Evol. Microbiol.">
        <title>The Global Catalogue of Microorganisms (GCM) 10K type strain sequencing project: providing services to taxonomists for standard genome sequencing and annotation.</title>
        <authorList>
            <consortium name="The Broad Institute Genomics Platform"/>
            <consortium name="The Broad Institute Genome Sequencing Center for Infectious Disease"/>
            <person name="Wu L."/>
            <person name="Ma J."/>
        </authorList>
    </citation>
    <scope>NUCLEOTIDE SEQUENCE [LARGE SCALE GENOMIC DNA]</scope>
    <source>
        <strain evidence="10">PCU 280</strain>
    </source>
</reference>
<organism evidence="9 10">
    <name type="scientific">Paenibacillus septentrionalis</name>
    <dbReference type="NCBI Taxonomy" id="429342"/>
    <lineage>
        <taxon>Bacteria</taxon>
        <taxon>Bacillati</taxon>
        <taxon>Bacillota</taxon>
        <taxon>Bacilli</taxon>
        <taxon>Bacillales</taxon>
        <taxon>Paenibacillaceae</taxon>
        <taxon>Paenibacillus</taxon>
    </lineage>
</organism>
<keyword evidence="5 7" id="KW-1133">Transmembrane helix</keyword>
<evidence type="ECO:0000256" key="5">
    <source>
        <dbReference type="ARBA" id="ARBA00022989"/>
    </source>
</evidence>
<keyword evidence="4 7" id="KW-0812">Transmembrane</keyword>
<evidence type="ECO:0000256" key="4">
    <source>
        <dbReference type="ARBA" id="ARBA00022692"/>
    </source>
</evidence>
<keyword evidence="6 7" id="KW-0472">Membrane</keyword>
<feature type="transmembrane region" description="Helical" evidence="7">
    <location>
        <begin position="73"/>
        <end position="96"/>
    </location>
</feature>
<dbReference type="InterPro" id="IPR007182">
    <property type="entry name" value="MnhB"/>
</dbReference>
<dbReference type="RefSeq" id="WP_379235213.1">
    <property type="nucleotide sequence ID" value="NZ_JBHSTE010000004.1"/>
</dbReference>
<evidence type="ECO:0000256" key="3">
    <source>
        <dbReference type="ARBA" id="ARBA00022475"/>
    </source>
</evidence>
<evidence type="ECO:0000256" key="1">
    <source>
        <dbReference type="ARBA" id="ARBA00004651"/>
    </source>
</evidence>
<feature type="transmembrane region" description="Helical" evidence="7">
    <location>
        <begin position="116"/>
        <end position="138"/>
    </location>
</feature>
<name>A0ABW1V736_9BACL</name>
<evidence type="ECO:0000256" key="6">
    <source>
        <dbReference type="ARBA" id="ARBA00023136"/>
    </source>
</evidence>
<dbReference type="PANTHER" id="PTHR33932:SF4">
    <property type="entry name" value="NA(+)_H(+) ANTIPORTER SUBUNIT B"/>
    <property type="match status" value="1"/>
</dbReference>
<proteinExistence type="inferred from homology"/>
<evidence type="ECO:0000313" key="10">
    <source>
        <dbReference type="Proteomes" id="UP001596233"/>
    </source>
</evidence>